<proteinExistence type="predicted"/>
<dbReference type="Proteomes" id="UP000673975">
    <property type="component" value="Unassembled WGS sequence"/>
</dbReference>
<accession>A0A8J7S6S6</accession>
<reference evidence="1" key="1">
    <citation type="submission" date="2021-02" db="EMBL/GenBank/DDBJ databases">
        <title>Natronogracilivirga saccharolytica gen. nov. sp. nov. a new anaerobic, haloalkiliphilic carbohydrate-fermenting bacterium from soda lake and proposing of Cyclonatronumiaceae fam. nov. in the phylum Balneolaeota.</title>
        <authorList>
            <person name="Zhilina T.N."/>
            <person name="Sorokin D.Y."/>
            <person name="Zavarzina D.G."/>
            <person name="Toshchakov S.V."/>
            <person name="Kublanov I.V."/>
        </authorList>
    </citation>
    <scope>NUCLEOTIDE SEQUENCE</scope>
    <source>
        <strain evidence="1">Z-1702</strain>
    </source>
</reference>
<dbReference type="AlphaFoldDB" id="A0A8J7S6S6"/>
<organism evidence="1 2">
    <name type="scientific">Natronogracilivirga saccharolytica</name>
    <dbReference type="NCBI Taxonomy" id="2812953"/>
    <lineage>
        <taxon>Bacteria</taxon>
        <taxon>Pseudomonadati</taxon>
        <taxon>Balneolota</taxon>
        <taxon>Balneolia</taxon>
        <taxon>Balneolales</taxon>
        <taxon>Cyclonatronaceae</taxon>
        <taxon>Natronogracilivirga</taxon>
    </lineage>
</organism>
<keyword evidence="2" id="KW-1185">Reference proteome</keyword>
<evidence type="ECO:0000313" key="2">
    <source>
        <dbReference type="Proteomes" id="UP000673975"/>
    </source>
</evidence>
<gene>
    <name evidence="1" type="ORF">NATSA_09970</name>
</gene>
<dbReference type="EMBL" id="JAFIDN010000007">
    <property type="protein sequence ID" value="MBP3192988.1"/>
    <property type="molecule type" value="Genomic_DNA"/>
</dbReference>
<dbReference type="RefSeq" id="WP_210512199.1">
    <property type="nucleotide sequence ID" value="NZ_JAFIDN010000007.1"/>
</dbReference>
<name>A0A8J7S6S6_9BACT</name>
<protein>
    <submittedName>
        <fullName evidence="1">Uncharacterized protein</fullName>
    </submittedName>
</protein>
<evidence type="ECO:0000313" key="1">
    <source>
        <dbReference type="EMBL" id="MBP3192988.1"/>
    </source>
</evidence>
<comment type="caution">
    <text evidence="1">The sequence shown here is derived from an EMBL/GenBank/DDBJ whole genome shotgun (WGS) entry which is preliminary data.</text>
</comment>
<sequence>MTWITPDFLTHIRETLKNTPVPEQVASTDTDREFQRTLATLSDQADRDSLLREKIGAFNNSGEIWHYVKTSYLSYCENSGIPVQHRVVAGDTSLIKGYNQSAEMLSMETVSSVVRNNRFLNKRSRQERNAICQISFHLINHGSDWLLRAYQNMPFFDRQSMEHTCRRPNLSEIIKDVVFNKADRLFAGQLFEDHETVNHLELFRIALLGVIIFTFDLALRPVENHITGNE</sequence>